<evidence type="ECO:0000256" key="9">
    <source>
        <dbReference type="ARBA" id="ARBA00023211"/>
    </source>
</evidence>
<keyword evidence="12" id="KW-1185">Reference proteome</keyword>
<feature type="transmembrane region" description="Helical" evidence="10">
    <location>
        <begin position="9"/>
        <end position="30"/>
    </location>
</feature>
<sequence length="369" mass="42985">MRRITKKLLILFGGLILIGFYCEFLIYYVVTIQCSWPRIDTSHGENEVLKAFILADTHLLGPYRGHWLDKWRREWQMHQAFQAIIRLHKPDIVFILGDLFDEGEWTDNKQFNNYVSRFFDLFSLPNSIKMYVVVGNHDIGFHHRIRRGFAQRFSKLLKAPSVQHIAIKNNHFVLLNSMALEGDSCNLCTEARKHIENISDTLFKCSKNSMHCVNSEGTFNYSQPIMMQHFPLYRVSDAVCTESDAPPLSERNKLFRLKIDALSLEATKYLIKKIRPRAAFGGHTHHGCLIDHYYEDIGEIRFLEYSVPSFSWRNRPDPKYILAKIAPDTYEVEKCGLPRETTIILTAIIMICVLIRYVLRTRLLGRGLL</sequence>
<dbReference type="GeneID" id="113398945"/>
<evidence type="ECO:0000256" key="4">
    <source>
        <dbReference type="ARBA" id="ARBA00022692"/>
    </source>
</evidence>
<organism evidence="12 13">
    <name type="scientific">Vanessa tameamea</name>
    <name type="common">Kamehameha butterfly</name>
    <dbReference type="NCBI Taxonomy" id="334116"/>
    <lineage>
        <taxon>Eukaryota</taxon>
        <taxon>Metazoa</taxon>
        <taxon>Ecdysozoa</taxon>
        <taxon>Arthropoda</taxon>
        <taxon>Hexapoda</taxon>
        <taxon>Insecta</taxon>
        <taxon>Pterygota</taxon>
        <taxon>Neoptera</taxon>
        <taxon>Endopterygota</taxon>
        <taxon>Lepidoptera</taxon>
        <taxon>Glossata</taxon>
        <taxon>Ditrysia</taxon>
        <taxon>Papilionoidea</taxon>
        <taxon>Nymphalidae</taxon>
        <taxon>Nymphalinae</taxon>
        <taxon>Vanessa</taxon>
    </lineage>
</organism>
<dbReference type="AlphaFoldDB" id="A0A8B8IBQ1"/>
<dbReference type="OrthoDB" id="9984693at2759"/>
<dbReference type="RefSeq" id="XP_026493687.2">
    <property type="nucleotide sequence ID" value="XM_026637902.2"/>
</dbReference>
<dbReference type="GO" id="GO:0006506">
    <property type="term" value="P:GPI anchor biosynthetic process"/>
    <property type="evidence" value="ECO:0007669"/>
    <property type="project" value="InterPro"/>
</dbReference>
<evidence type="ECO:0000256" key="6">
    <source>
        <dbReference type="ARBA" id="ARBA00022801"/>
    </source>
</evidence>
<evidence type="ECO:0000256" key="2">
    <source>
        <dbReference type="ARBA" id="ARBA00004141"/>
    </source>
</evidence>
<evidence type="ECO:0000256" key="8">
    <source>
        <dbReference type="ARBA" id="ARBA00023136"/>
    </source>
</evidence>
<feature type="transmembrane region" description="Helical" evidence="10">
    <location>
        <begin position="342"/>
        <end position="359"/>
    </location>
</feature>
<feature type="domain" description="Calcineurin-like phosphoesterase" evidence="11">
    <location>
        <begin position="52"/>
        <end position="286"/>
    </location>
</feature>
<evidence type="ECO:0000256" key="5">
    <source>
        <dbReference type="ARBA" id="ARBA00022723"/>
    </source>
</evidence>
<dbReference type="GO" id="GO:0016787">
    <property type="term" value="F:hydrolase activity"/>
    <property type="evidence" value="ECO:0007669"/>
    <property type="project" value="UniProtKB-KW"/>
</dbReference>
<keyword evidence="4 10" id="KW-0812">Transmembrane</keyword>
<dbReference type="InterPro" id="IPR029052">
    <property type="entry name" value="Metallo-depent_PP-like"/>
</dbReference>
<dbReference type="PANTHER" id="PTHR13315:SF0">
    <property type="entry name" value="METALLOPHOSPHOESTERASE 1"/>
    <property type="match status" value="1"/>
</dbReference>
<dbReference type="SUPFAM" id="SSF56300">
    <property type="entry name" value="Metallo-dependent phosphatases"/>
    <property type="match status" value="1"/>
</dbReference>
<reference evidence="13" key="2">
    <citation type="submission" date="2025-08" db="UniProtKB">
        <authorList>
            <consortium name="RefSeq"/>
        </authorList>
    </citation>
    <scope>IDENTIFICATION</scope>
    <source>
        <tissue evidence="13">Whole body</tissue>
    </source>
</reference>
<dbReference type="Gene3D" id="3.60.21.10">
    <property type="match status" value="1"/>
</dbReference>
<proteinExistence type="inferred from homology"/>
<evidence type="ECO:0000256" key="3">
    <source>
        <dbReference type="ARBA" id="ARBA00008895"/>
    </source>
</evidence>
<evidence type="ECO:0000256" key="1">
    <source>
        <dbReference type="ARBA" id="ARBA00001936"/>
    </source>
</evidence>
<reference evidence="12" key="1">
    <citation type="submission" date="2025-05" db="UniProtKB">
        <authorList>
            <consortium name="RefSeq"/>
        </authorList>
    </citation>
    <scope>NUCLEOTIDE SEQUENCE [LARGE SCALE GENOMIC DNA]</scope>
</reference>
<keyword evidence="5" id="KW-0479">Metal-binding</keyword>
<evidence type="ECO:0000256" key="10">
    <source>
        <dbReference type="SAM" id="Phobius"/>
    </source>
</evidence>
<comment type="similarity">
    <text evidence="3">Belongs to the metallophosphoesterase superfamily. MPPE1 family.</text>
</comment>
<evidence type="ECO:0000259" key="11">
    <source>
        <dbReference type="Pfam" id="PF00149"/>
    </source>
</evidence>
<comment type="subcellular location">
    <subcellularLocation>
        <location evidence="2">Membrane</location>
        <topology evidence="2">Multi-pass membrane protein</topology>
    </subcellularLocation>
</comment>
<evidence type="ECO:0000313" key="13">
    <source>
        <dbReference type="RefSeq" id="XP_026493687.2"/>
    </source>
</evidence>
<dbReference type="PANTHER" id="PTHR13315">
    <property type="entry name" value="METALLO PHOSPHOESTERASE RELATED"/>
    <property type="match status" value="1"/>
</dbReference>
<dbReference type="OMA" id="GPYRGHW"/>
<accession>A0A8B8IBQ1</accession>
<protein>
    <submittedName>
        <fullName evidence="13">Metallophosphoesterase 1 homolog</fullName>
    </submittedName>
</protein>
<keyword evidence="8 10" id="KW-0472">Membrane</keyword>
<dbReference type="Proteomes" id="UP001652626">
    <property type="component" value="Chromosome 2"/>
</dbReference>
<dbReference type="InterPro" id="IPR004843">
    <property type="entry name" value="Calcineurin-like_PHP"/>
</dbReference>
<gene>
    <name evidence="13" type="primary">LOC113398945</name>
</gene>
<dbReference type="Pfam" id="PF00149">
    <property type="entry name" value="Metallophos"/>
    <property type="match status" value="1"/>
</dbReference>
<dbReference type="GO" id="GO:0016020">
    <property type="term" value="C:membrane"/>
    <property type="evidence" value="ECO:0007669"/>
    <property type="project" value="UniProtKB-SubCell"/>
</dbReference>
<name>A0A8B8IBQ1_VANTA</name>
<evidence type="ECO:0000313" key="12">
    <source>
        <dbReference type="Proteomes" id="UP001652626"/>
    </source>
</evidence>
<dbReference type="InterPro" id="IPR033308">
    <property type="entry name" value="PGAP5/Cdc1/Ted1"/>
</dbReference>
<keyword evidence="7 10" id="KW-1133">Transmembrane helix</keyword>
<evidence type="ECO:0000256" key="7">
    <source>
        <dbReference type="ARBA" id="ARBA00022989"/>
    </source>
</evidence>
<keyword evidence="9" id="KW-0464">Manganese</keyword>
<dbReference type="GO" id="GO:0046872">
    <property type="term" value="F:metal ion binding"/>
    <property type="evidence" value="ECO:0007669"/>
    <property type="project" value="UniProtKB-KW"/>
</dbReference>
<comment type="cofactor">
    <cofactor evidence="1">
        <name>Mn(2+)</name>
        <dbReference type="ChEBI" id="CHEBI:29035"/>
    </cofactor>
</comment>
<keyword evidence="6" id="KW-0378">Hydrolase</keyword>